<proteinExistence type="predicted"/>
<keyword evidence="1 2" id="KW-0812">Transmembrane</keyword>
<feature type="transmembrane region" description="Helical" evidence="2">
    <location>
        <begin position="49"/>
        <end position="70"/>
    </location>
</feature>
<feature type="domain" description="YutG/PgpA" evidence="3">
    <location>
        <begin position="19"/>
        <end position="157"/>
    </location>
</feature>
<keyword evidence="2" id="KW-1133">Transmembrane helix</keyword>
<keyword evidence="1" id="KW-1208">Phospholipid metabolism</keyword>
<protein>
    <recommendedName>
        <fullName evidence="1">Phosphatidylglycerophosphatase A</fullName>
        <ecNumber evidence="1">3.1.3.27</ecNumber>
    </recommendedName>
    <alternativeName>
        <fullName evidence="1">Phosphatidylglycerolphosphate phosphatase A</fullName>
    </alternativeName>
</protein>
<evidence type="ECO:0000259" key="3">
    <source>
        <dbReference type="Pfam" id="PF04608"/>
    </source>
</evidence>
<sequence>MAAGNSMAKFSLADPVQFLALGFGSGLAPKAPGTFGTLAAIPVYLLMALYLSPAAYAVLTVVMALAGIYICQKAAAAAGVHDHPAIVWDEIVGYLITMFMVPLSWQAAVTGFVLFRFFDIVKPWPISIADKKVHGGLGIMLDDVLAGIFSLIAMQLIF</sequence>
<dbReference type="PANTHER" id="PTHR36305:SF1">
    <property type="entry name" value="PHOSPHATIDYLGLYCEROPHOSPHATASE A"/>
    <property type="match status" value="1"/>
</dbReference>
<keyword evidence="1" id="KW-0595">Phospholipid degradation</keyword>
<keyword evidence="1" id="KW-0460">Magnesium</keyword>
<dbReference type="SUPFAM" id="SSF101307">
    <property type="entry name" value="YutG-like"/>
    <property type="match status" value="1"/>
</dbReference>
<accession>A0ABY7VHT8</accession>
<dbReference type="PANTHER" id="PTHR36305">
    <property type="entry name" value="PHOSPHATIDYLGLYCEROPHOSPHATASE A"/>
    <property type="match status" value="1"/>
</dbReference>
<evidence type="ECO:0000256" key="1">
    <source>
        <dbReference type="PIRNR" id="PIRNR006162"/>
    </source>
</evidence>
<name>A0ABY7VHT8_9GAMM</name>
<keyword evidence="5" id="KW-1185">Reference proteome</keyword>
<evidence type="ECO:0000313" key="5">
    <source>
        <dbReference type="Proteomes" id="UP001215231"/>
    </source>
</evidence>
<comment type="catalytic activity">
    <reaction evidence="1">
        <text>a 1,2-diacyl-sn-glycero-3-phospho-(1'-sn-glycero-3'-phosphate) + H2O = a 1,2-diacyl-sn-glycero-3-phospho-(1'-sn-glycerol) + phosphate</text>
        <dbReference type="Rhea" id="RHEA:33751"/>
        <dbReference type="ChEBI" id="CHEBI:15377"/>
        <dbReference type="ChEBI" id="CHEBI:43474"/>
        <dbReference type="ChEBI" id="CHEBI:60110"/>
        <dbReference type="ChEBI" id="CHEBI:64716"/>
        <dbReference type="EC" id="3.1.3.27"/>
    </reaction>
</comment>
<reference evidence="4 5" key="1">
    <citation type="journal article" date="2022" name="Mar. Drugs">
        <title>Bioassay-Guided Fractionation Leads to the Detection of Cholic Acid Generated by the Rare Thalassomonas sp.</title>
        <authorList>
            <person name="Pheiffer F."/>
            <person name="Schneider Y.K."/>
            <person name="Hansen E.H."/>
            <person name="Andersen J.H."/>
            <person name="Isaksson J."/>
            <person name="Busche T."/>
            <person name="R C."/>
            <person name="Kalinowski J."/>
            <person name="Zyl L.V."/>
            <person name="Trindade M."/>
        </authorList>
    </citation>
    <scope>NUCLEOTIDE SEQUENCE [LARGE SCALE GENOMIC DNA]</scope>
    <source>
        <strain evidence="4 5">A5K-61T</strain>
    </source>
</reference>
<dbReference type="InterPro" id="IPR007686">
    <property type="entry name" value="YutG/PgpA"/>
</dbReference>
<comment type="function">
    <text evidence="1">Lipid phosphatase which dephosphorylates phosphatidylglycerophosphate (PGP) to phosphatidylglycerol (PG).</text>
</comment>
<dbReference type="CDD" id="cd06971">
    <property type="entry name" value="PgpA"/>
    <property type="match status" value="1"/>
</dbReference>
<organism evidence="4 5">
    <name type="scientific">Thalassomonas haliotis</name>
    <dbReference type="NCBI Taxonomy" id="485448"/>
    <lineage>
        <taxon>Bacteria</taxon>
        <taxon>Pseudomonadati</taxon>
        <taxon>Pseudomonadota</taxon>
        <taxon>Gammaproteobacteria</taxon>
        <taxon>Alteromonadales</taxon>
        <taxon>Colwelliaceae</taxon>
        <taxon>Thalassomonas</taxon>
    </lineage>
</organism>
<gene>
    <name evidence="4" type="ORF">H3N35_07600</name>
</gene>
<dbReference type="EMBL" id="CP059693">
    <property type="protein sequence ID" value="WDE13295.1"/>
    <property type="molecule type" value="Genomic_DNA"/>
</dbReference>
<comment type="subcellular location">
    <subcellularLocation>
        <location evidence="1">Cell inner membrane</location>
        <topology evidence="1">Multi-pass membrane protein</topology>
    </subcellularLocation>
</comment>
<dbReference type="EC" id="3.1.3.27" evidence="1"/>
<comment type="cofactor">
    <cofactor evidence="1">
        <name>Mg(2+)</name>
        <dbReference type="ChEBI" id="CHEBI:18420"/>
    </cofactor>
</comment>
<comment type="pathway">
    <text evidence="1">Phospholipid metabolism; phosphatidylglycerol biosynthesis; phosphatidylglycerol from CDP-diacylglycerol: step 2/2.</text>
</comment>
<keyword evidence="1" id="KW-0997">Cell inner membrane</keyword>
<dbReference type="PIRSF" id="PIRSF006162">
    <property type="entry name" value="PgpA"/>
    <property type="match status" value="1"/>
</dbReference>
<feature type="transmembrane region" description="Helical" evidence="2">
    <location>
        <begin position="135"/>
        <end position="157"/>
    </location>
</feature>
<keyword evidence="1" id="KW-0442">Lipid degradation</keyword>
<dbReference type="Pfam" id="PF04608">
    <property type="entry name" value="PgpA"/>
    <property type="match status" value="1"/>
</dbReference>
<evidence type="ECO:0000256" key="2">
    <source>
        <dbReference type="SAM" id="Phobius"/>
    </source>
</evidence>
<dbReference type="InterPro" id="IPR036681">
    <property type="entry name" value="PgpA-like_sf"/>
</dbReference>
<keyword evidence="1" id="KW-0479">Metal-binding</keyword>
<evidence type="ECO:0000313" key="4">
    <source>
        <dbReference type="EMBL" id="WDE13295.1"/>
    </source>
</evidence>
<feature type="transmembrane region" description="Helical" evidence="2">
    <location>
        <begin position="91"/>
        <end position="115"/>
    </location>
</feature>
<dbReference type="InterPro" id="IPR026037">
    <property type="entry name" value="PgpA"/>
</dbReference>
<dbReference type="Proteomes" id="UP001215231">
    <property type="component" value="Chromosome"/>
</dbReference>
<keyword evidence="1" id="KW-0378">Hydrolase</keyword>
<keyword evidence="1" id="KW-1003">Cell membrane</keyword>
<keyword evidence="1" id="KW-0443">Lipid metabolism</keyword>
<keyword evidence="1 2" id="KW-0472">Membrane</keyword>